<dbReference type="Pfam" id="PF16911">
    <property type="entry name" value="PapA_C"/>
    <property type="match status" value="1"/>
</dbReference>
<dbReference type="PANTHER" id="PTHR34375:SF2">
    <property type="entry name" value="GATA ZINC FINGER PROTEIN"/>
    <property type="match status" value="1"/>
</dbReference>
<keyword evidence="2" id="KW-0012">Acyltransferase</keyword>
<name>A0A443NYL8_9MAGN</name>
<feature type="domain" description="Phthiocerol/phthiodiolone dimycocerosyl transferase C-terminal" evidence="3">
    <location>
        <begin position="249"/>
        <end position="317"/>
    </location>
</feature>
<evidence type="ECO:0000259" key="3">
    <source>
        <dbReference type="Pfam" id="PF16911"/>
    </source>
</evidence>
<evidence type="ECO:0000313" key="4">
    <source>
        <dbReference type="EMBL" id="RWR83566.1"/>
    </source>
</evidence>
<dbReference type="InterPro" id="IPR023213">
    <property type="entry name" value="CAT-like_dom_sf"/>
</dbReference>
<keyword evidence="5" id="KW-1185">Reference proteome</keyword>
<accession>A0A443NYL8</accession>
<evidence type="ECO:0000313" key="5">
    <source>
        <dbReference type="Proteomes" id="UP000283530"/>
    </source>
</evidence>
<dbReference type="InterPro" id="IPR031641">
    <property type="entry name" value="PapA_C"/>
</dbReference>
<dbReference type="AlphaFoldDB" id="A0A443NYL8"/>
<proteinExistence type="predicted"/>
<dbReference type="SUPFAM" id="SSF52777">
    <property type="entry name" value="CoA-dependent acyltransferases"/>
    <property type="match status" value="2"/>
</dbReference>
<dbReference type="OrthoDB" id="439993at2759"/>
<dbReference type="Gene3D" id="3.30.559.30">
    <property type="entry name" value="Nonribosomal peptide synthetase, condensation domain"/>
    <property type="match status" value="1"/>
</dbReference>
<evidence type="ECO:0000256" key="2">
    <source>
        <dbReference type="ARBA" id="ARBA00023315"/>
    </source>
</evidence>
<organism evidence="4 5">
    <name type="scientific">Cinnamomum micranthum f. kanehirae</name>
    <dbReference type="NCBI Taxonomy" id="337451"/>
    <lineage>
        <taxon>Eukaryota</taxon>
        <taxon>Viridiplantae</taxon>
        <taxon>Streptophyta</taxon>
        <taxon>Embryophyta</taxon>
        <taxon>Tracheophyta</taxon>
        <taxon>Spermatophyta</taxon>
        <taxon>Magnoliopsida</taxon>
        <taxon>Magnoliidae</taxon>
        <taxon>Laurales</taxon>
        <taxon>Lauraceae</taxon>
        <taxon>Cinnamomum</taxon>
    </lineage>
</organism>
<dbReference type="Proteomes" id="UP000283530">
    <property type="component" value="Unassembled WGS sequence"/>
</dbReference>
<keyword evidence="1" id="KW-0808">Transferase</keyword>
<dbReference type="GO" id="GO:0016746">
    <property type="term" value="F:acyltransferase activity"/>
    <property type="evidence" value="ECO:0007669"/>
    <property type="project" value="UniProtKB-KW"/>
</dbReference>
<gene>
    <name evidence="4" type="ORF">CKAN_01232400</name>
</gene>
<dbReference type="PANTHER" id="PTHR34375">
    <property type="entry name" value="GATA ZINC FINGER PROTEIN-RELATED"/>
    <property type="match status" value="1"/>
</dbReference>
<dbReference type="STRING" id="337451.A0A443NYL8"/>
<reference evidence="4 5" key="1">
    <citation type="journal article" date="2019" name="Nat. Plants">
        <title>Stout camphor tree genome fills gaps in understanding of flowering plant genome evolution.</title>
        <authorList>
            <person name="Chaw S.M."/>
            <person name="Liu Y.C."/>
            <person name="Wu Y.W."/>
            <person name="Wang H.Y."/>
            <person name="Lin C.I."/>
            <person name="Wu C.S."/>
            <person name="Ke H.M."/>
            <person name="Chang L.Y."/>
            <person name="Hsu C.Y."/>
            <person name="Yang H.T."/>
            <person name="Sudianto E."/>
            <person name="Hsu M.H."/>
            <person name="Wu K.P."/>
            <person name="Wang L.N."/>
            <person name="Leebens-Mack J.H."/>
            <person name="Tsai I.J."/>
        </authorList>
    </citation>
    <scope>NUCLEOTIDE SEQUENCE [LARGE SCALE GENOMIC DNA]</scope>
    <source>
        <strain evidence="5">cv. Chaw 1501</strain>
        <tissue evidence="4">Young leaves</tissue>
    </source>
</reference>
<comment type="caution">
    <text evidence="4">The sequence shown here is derived from an EMBL/GenBank/DDBJ whole genome shotgun (WGS) entry which is preliminary data.</text>
</comment>
<sequence>MSFTLISAMSDDPNGRPVGGTEYSLCRAVPGGSGITVVALLLSHPPNLTSLQNTLHKLQKSHPILRSKLQNPTPPSPSFSISTSPSLQIQTFDLPTTTNLLKTLSPQDPPRQIPPFHLLLEHQLNQNPWSQQPQNPTSQFDVFYATLYSLSESRWVVALRLHGSVCDRTSAVVLAREVVWLMREGEGGAKWEIEDEGCGGEVGLAIEELVPKGKGDKPFWARGADLVGYPLNYIRTANLGFEDVCTDRRTEVVRFQLDRDETDHLLSKCRERDIKLSGAIAAAALIAANSSKHLPNNQSENYAVLTLVDCRGSLDPAPLDHHLGFYHSGILNMQSITKGERLWDVAKRCYTAFSNALKCNKHFTDMGVLNFLMCKAVENPGLTPSLSMRASYISVFEDPVIDDSYELHQEVGLEDYIGCASVHGFGPSIVVSDTIRNGQLDCSCMYPSPLHSRKQMQELIDEMKKILVRGDG</sequence>
<evidence type="ECO:0000256" key="1">
    <source>
        <dbReference type="ARBA" id="ARBA00022679"/>
    </source>
</evidence>
<dbReference type="Gene3D" id="3.30.559.10">
    <property type="entry name" value="Chloramphenicol acetyltransferase-like domain"/>
    <property type="match status" value="1"/>
</dbReference>
<dbReference type="EMBL" id="QPKB01000004">
    <property type="protein sequence ID" value="RWR83566.1"/>
    <property type="molecule type" value="Genomic_DNA"/>
</dbReference>
<protein>
    <submittedName>
        <fullName evidence="4">Condensation domain-containing protein</fullName>
    </submittedName>
</protein>